<name>A0ABN9WXA7_9DINO</name>
<organism evidence="1 2">
    <name type="scientific">Prorocentrum cordatum</name>
    <dbReference type="NCBI Taxonomy" id="2364126"/>
    <lineage>
        <taxon>Eukaryota</taxon>
        <taxon>Sar</taxon>
        <taxon>Alveolata</taxon>
        <taxon>Dinophyceae</taxon>
        <taxon>Prorocentrales</taxon>
        <taxon>Prorocentraceae</taxon>
        <taxon>Prorocentrum</taxon>
    </lineage>
</organism>
<sequence length="104" mass="11346">MSRYQSRRIKLLQKQLTSVLSTAQRGLEKDEHMGADFATHLPHLPPPSASVGPHFVAGRAPSQHFSSADPDAYYCGCMPMASKFDAAWRARGAAQRPPALEVPS</sequence>
<accession>A0ABN9WXA7</accession>
<protein>
    <submittedName>
        <fullName evidence="1">Uncharacterized protein</fullName>
    </submittedName>
</protein>
<comment type="caution">
    <text evidence="1">The sequence shown here is derived from an EMBL/GenBank/DDBJ whole genome shotgun (WGS) entry which is preliminary data.</text>
</comment>
<keyword evidence="2" id="KW-1185">Reference proteome</keyword>
<gene>
    <name evidence="1" type="ORF">PCOR1329_LOCUS71480</name>
</gene>
<reference evidence="1" key="1">
    <citation type="submission" date="2023-10" db="EMBL/GenBank/DDBJ databases">
        <authorList>
            <person name="Chen Y."/>
            <person name="Shah S."/>
            <person name="Dougan E. K."/>
            <person name="Thang M."/>
            <person name="Chan C."/>
        </authorList>
    </citation>
    <scope>NUCLEOTIDE SEQUENCE [LARGE SCALE GENOMIC DNA]</scope>
</reference>
<proteinExistence type="predicted"/>
<dbReference type="Proteomes" id="UP001189429">
    <property type="component" value="Unassembled WGS sequence"/>
</dbReference>
<evidence type="ECO:0000313" key="2">
    <source>
        <dbReference type="Proteomes" id="UP001189429"/>
    </source>
</evidence>
<evidence type="ECO:0000313" key="1">
    <source>
        <dbReference type="EMBL" id="CAK0891550.1"/>
    </source>
</evidence>
<dbReference type="EMBL" id="CAUYUJ010019493">
    <property type="protein sequence ID" value="CAK0891550.1"/>
    <property type="molecule type" value="Genomic_DNA"/>
</dbReference>